<dbReference type="PANTHER" id="PTHR13950:SF9">
    <property type="entry name" value="RABCONNECTIN-3A"/>
    <property type="match status" value="1"/>
</dbReference>
<dbReference type="EMBL" id="BNJQ01000035">
    <property type="protein sequence ID" value="GHP11584.1"/>
    <property type="molecule type" value="Genomic_DNA"/>
</dbReference>
<dbReference type="OrthoDB" id="538983at2759"/>
<reference evidence="2" key="1">
    <citation type="submission" date="2020-10" db="EMBL/GenBank/DDBJ databases">
        <title>Unveiling of a novel bifunctional photoreceptor, Dualchrome1, isolated from a cosmopolitan green alga.</title>
        <authorList>
            <person name="Suzuki S."/>
            <person name="Kawachi M."/>
        </authorList>
    </citation>
    <scope>NUCLEOTIDE SEQUENCE</scope>
    <source>
        <strain evidence="2">NIES 2893</strain>
    </source>
</reference>
<protein>
    <recommendedName>
        <fullName evidence="1">RAVE complex protein Rav1 C-terminal domain-containing protein</fullName>
    </recommendedName>
</protein>
<dbReference type="PANTHER" id="PTHR13950">
    <property type="entry name" value="RABCONNECTIN-RELATED"/>
    <property type="match status" value="1"/>
</dbReference>
<organism evidence="2 3">
    <name type="scientific">Pycnococcus provasolii</name>
    <dbReference type="NCBI Taxonomy" id="41880"/>
    <lineage>
        <taxon>Eukaryota</taxon>
        <taxon>Viridiplantae</taxon>
        <taxon>Chlorophyta</taxon>
        <taxon>Pseudoscourfieldiophyceae</taxon>
        <taxon>Pseudoscourfieldiales</taxon>
        <taxon>Pycnococcaceae</taxon>
        <taxon>Pycnococcus</taxon>
    </lineage>
</organism>
<comment type="caution">
    <text evidence="2">The sequence shown here is derived from an EMBL/GenBank/DDBJ whole genome shotgun (WGS) entry which is preliminary data.</text>
</comment>
<proteinExistence type="predicted"/>
<evidence type="ECO:0000313" key="3">
    <source>
        <dbReference type="Proteomes" id="UP000660262"/>
    </source>
</evidence>
<feature type="domain" description="RAVE complex protein Rav1 C-terminal" evidence="1">
    <location>
        <begin position="102"/>
        <end position="299"/>
    </location>
</feature>
<sequence length="361" mass="39466">MAPPWTPAYVLESLFMRDLIFPRLALRLMQARLNASTEWTATFSEQARAPLLDTPPAQDLPLDSSEGLEMIDLIAMRCPPSDSVAAGLAVAYGRLITFAIDGEQPNTQLDEHARFVHVSVRARACSPTESSRRITPKEASIARRSSSIVALMDVLVDGDGDGATMLERLRLGEWAPRAKLVAVCETAAKQAFASSKDPEKCALLYVALGKHKILGGLYKATGNKAVGTFLMTRDFANNESDRDAASKNALALMSKQRYELAAAFLVLAGSPGDACDVLARRADRLSLAISLLRLLVGADERLPEWAERFLLDERHDARSTIRSLHAWLTDSNYGDAGDDARTAAYTFQSSEVSGKDVHWWS</sequence>
<dbReference type="AlphaFoldDB" id="A0A830HWN2"/>
<dbReference type="GO" id="GO:0043291">
    <property type="term" value="C:RAVE complex"/>
    <property type="evidence" value="ECO:0007669"/>
    <property type="project" value="TreeGrafter"/>
</dbReference>
<evidence type="ECO:0000259" key="1">
    <source>
        <dbReference type="Pfam" id="PF12234"/>
    </source>
</evidence>
<dbReference type="InterPro" id="IPR052208">
    <property type="entry name" value="DmX-like/RAVE_component"/>
</dbReference>
<name>A0A830HWN2_9CHLO</name>
<dbReference type="Pfam" id="PF12234">
    <property type="entry name" value="Rav1p_C"/>
    <property type="match status" value="1"/>
</dbReference>
<dbReference type="GO" id="GO:0007035">
    <property type="term" value="P:vacuolar acidification"/>
    <property type="evidence" value="ECO:0007669"/>
    <property type="project" value="TreeGrafter"/>
</dbReference>
<evidence type="ECO:0000313" key="2">
    <source>
        <dbReference type="EMBL" id="GHP11584.1"/>
    </source>
</evidence>
<keyword evidence="3" id="KW-1185">Reference proteome</keyword>
<dbReference type="Proteomes" id="UP000660262">
    <property type="component" value="Unassembled WGS sequence"/>
</dbReference>
<dbReference type="InterPro" id="IPR022033">
    <property type="entry name" value="Rav1p_C"/>
</dbReference>
<accession>A0A830HWN2</accession>
<gene>
    <name evidence="2" type="ORF">PPROV_001031200</name>
</gene>